<name>E6WY57_NITSE</name>
<reference evidence="1 2" key="1">
    <citation type="journal article" date="2011" name="Stand. Genomic Sci.">
        <title>Complete genome sequence of Nitratifractor salsuginis type strain (E9I37-1).</title>
        <authorList>
            <person name="Anderson I."/>
            <person name="Sikorski J."/>
            <person name="Zeytun A."/>
            <person name="Nolan M."/>
            <person name="Lapidus A."/>
            <person name="Lucas S."/>
            <person name="Hammon N."/>
            <person name="Deshpande S."/>
            <person name="Cheng J.F."/>
            <person name="Tapia R."/>
            <person name="Han C."/>
            <person name="Goodwin L."/>
            <person name="Pitluck S."/>
            <person name="Liolios K."/>
            <person name="Pagani I."/>
            <person name="Ivanova N."/>
            <person name="Huntemann M."/>
            <person name="Mavromatis K."/>
            <person name="Ovchinikova G."/>
            <person name="Pati A."/>
            <person name="Chen A."/>
            <person name="Palaniappan K."/>
            <person name="Land M."/>
            <person name="Hauser L."/>
            <person name="Brambilla E.M."/>
            <person name="Ngatchou-Djao O.D."/>
            <person name="Rohde M."/>
            <person name="Tindall B.J."/>
            <person name="Goker M."/>
            <person name="Detter J.C."/>
            <person name="Woyke T."/>
            <person name="Bristow J."/>
            <person name="Eisen J.A."/>
            <person name="Markowitz V."/>
            <person name="Hugenholtz P."/>
            <person name="Klenk H.P."/>
            <person name="Kyrpides N.C."/>
        </authorList>
    </citation>
    <scope>NUCLEOTIDE SEQUENCE [LARGE SCALE GENOMIC DNA]</scope>
    <source>
        <strain evidence="2">DSM 16511 / JCM 12458 / E9I37-1</strain>
    </source>
</reference>
<evidence type="ECO:0000313" key="2">
    <source>
        <dbReference type="Proteomes" id="UP000008633"/>
    </source>
</evidence>
<sequence length="73" mass="8562">MNPSELQARTYLFLEYLRHECGISYSKMARKAGLAIPPVAKHELSNKSCYRLCMAFREYVDGFDEYYGWRKSA</sequence>
<dbReference type="KEGG" id="nsa:Nitsa_1178"/>
<reference evidence="2" key="2">
    <citation type="submission" date="2011-01" db="EMBL/GenBank/DDBJ databases">
        <title>The complete genome of Nitratifractor salsuginis DSM 16511.</title>
        <authorList>
            <consortium name="US DOE Joint Genome Institute (JGI-PGF)"/>
            <person name="Lucas S."/>
            <person name="Copeland A."/>
            <person name="Lapidus A."/>
            <person name="Bruce D."/>
            <person name="Goodwin L."/>
            <person name="Pitluck S."/>
            <person name="Kyrpides N."/>
            <person name="Mavromatis K."/>
            <person name="Ivanova N."/>
            <person name="Mikhailova N."/>
            <person name="Zeytun A."/>
            <person name="Detter J.C."/>
            <person name="Tapia R."/>
            <person name="Han C."/>
            <person name="Land M."/>
            <person name="Hauser L."/>
            <person name="Markowitz V."/>
            <person name="Cheng J.-F."/>
            <person name="Hugenholtz P."/>
            <person name="Woyke T."/>
            <person name="Wu D."/>
            <person name="Tindall B."/>
            <person name="Schuetze A."/>
            <person name="Brambilla E."/>
            <person name="Klenk H.-P."/>
            <person name="Eisen J.A."/>
        </authorList>
    </citation>
    <scope>NUCLEOTIDE SEQUENCE [LARGE SCALE GENOMIC DNA]</scope>
    <source>
        <strain evidence="2">DSM 16511 / JCM 12458 / E9I37-1</strain>
    </source>
</reference>
<dbReference type="HOGENOM" id="CLU_2701020_0_0_7"/>
<proteinExistence type="predicted"/>
<evidence type="ECO:0000313" key="1">
    <source>
        <dbReference type="EMBL" id="ADV46431.1"/>
    </source>
</evidence>
<dbReference type="RefSeq" id="WP_013554122.1">
    <property type="nucleotide sequence ID" value="NC_014935.1"/>
</dbReference>
<keyword evidence="2" id="KW-1185">Reference proteome</keyword>
<organism evidence="1 2">
    <name type="scientific">Nitratifractor salsuginis (strain DSM 16511 / JCM 12458 / E9I37-1)</name>
    <dbReference type="NCBI Taxonomy" id="749222"/>
    <lineage>
        <taxon>Bacteria</taxon>
        <taxon>Pseudomonadati</taxon>
        <taxon>Campylobacterota</taxon>
        <taxon>Epsilonproteobacteria</taxon>
        <taxon>Campylobacterales</taxon>
        <taxon>Sulfurovaceae</taxon>
        <taxon>Nitratifractor</taxon>
    </lineage>
</organism>
<dbReference type="EMBL" id="CP002452">
    <property type="protein sequence ID" value="ADV46431.1"/>
    <property type="molecule type" value="Genomic_DNA"/>
</dbReference>
<protein>
    <recommendedName>
        <fullName evidence="3">XRE family transcriptional regulator</fullName>
    </recommendedName>
</protein>
<dbReference type="STRING" id="749222.Nitsa_1178"/>
<evidence type="ECO:0008006" key="3">
    <source>
        <dbReference type="Google" id="ProtNLM"/>
    </source>
</evidence>
<accession>E6WY57</accession>
<gene>
    <name evidence="1" type="ordered locus">Nitsa_1178</name>
</gene>
<dbReference type="AlphaFoldDB" id="E6WY57"/>
<dbReference type="Proteomes" id="UP000008633">
    <property type="component" value="Chromosome"/>
</dbReference>